<dbReference type="RefSeq" id="WP_119601199.1">
    <property type="nucleotide sequence ID" value="NZ_QXQA01000012.1"/>
</dbReference>
<feature type="compositionally biased region" description="Polar residues" evidence="1">
    <location>
        <begin position="65"/>
        <end position="89"/>
    </location>
</feature>
<dbReference type="CDD" id="cd12797">
    <property type="entry name" value="M23_peptidase"/>
    <property type="match status" value="1"/>
</dbReference>
<dbReference type="InterPro" id="IPR011055">
    <property type="entry name" value="Dup_hybrid_motif"/>
</dbReference>
<feature type="compositionally biased region" description="Basic and acidic residues" evidence="1">
    <location>
        <begin position="1"/>
        <end position="15"/>
    </location>
</feature>
<dbReference type="EMBL" id="QXQA01000012">
    <property type="protein sequence ID" value="RIX51052.1"/>
    <property type="molecule type" value="Genomic_DNA"/>
</dbReference>
<organism evidence="4 5">
    <name type="scientific">Paenibacillus nanensis</name>
    <dbReference type="NCBI Taxonomy" id="393251"/>
    <lineage>
        <taxon>Bacteria</taxon>
        <taxon>Bacillati</taxon>
        <taxon>Bacillota</taxon>
        <taxon>Bacilli</taxon>
        <taxon>Bacillales</taxon>
        <taxon>Paenibacillaceae</taxon>
        <taxon>Paenibacillus</taxon>
    </lineage>
</organism>
<feature type="region of interest" description="Disordered" evidence="1">
    <location>
        <begin position="65"/>
        <end position="91"/>
    </location>
</feature>
<evidence type="ECO:0000259" key="3">
    <source>
        <dbReference type="Pfam" id="PF01551"/>
    </source>
</evidence>
<dbReference type="OrthoDB" id="2050153at2"/>
<dbReference type="Proteomes" id="UP000266482">
    <property type="component" value="Unassembled WGS sequence"/>
</dbReference>
<feature type="region of interest" description="Disordered" evidence="1">
    <location>
        <begin position="1"/>
        <end position="26"/>
    </location>
</feature>
<dbReference type="PANTHER" id="PTHR21666">
    <property type="entry name" value="PEPTIDASE-RELATED"/>
    <property type="match status" value="1"/>
</dbReference>
<keyword evidence="2" id="KW-0812">Transmembrane</keyword>
<evidence type="ECO:0000256" key="1">
    <source>
        <dbReference type="SAM" id="MobiDB-lite"/>
    </source>
</evidence>
<reference evidence="4 5" key="1">
    <citation type="submission" date="2018-09" db="EMBL/GenBank/DDBJ databases">
        <title>Paenibacillus aracenensis nov. sp. isolated from a cave in southern Spain.</title>
        <authorList>
            <person name="Jurado V."/>
            <person name="Gutierrez-Patricio S."/>
            <person name="Gonzalez-Pimentel J.L."/>
            <person name="Miller A.Z."/>
            <person name="Laiz L."/>
            <person name="Saiz-Jimenez C."/>
        </authorList>
    </citation>
    <scope>NUCLEOTIDE SEQUENCE [LARGE SCALE GENOMIC DNA]</scope>
    <source>
        <strain evidence="4 5">DSM 22867</strain>
    </source>
</reference>
<gene>
    <name evidence="4" type="ORF">D3P08_18400</name>
</gene>
<evidence type="ECO:0000256" key="2">
    <source>
        <dbReference type="SAM" id="Phobius"/>
    </source>
</evidence>
<sequence>MNDQNKQKQRPEETPKNVLGGASAANSSSGLKKLFAKRWVSPAIFMAAAAIIVTLMWIYQGSDPAQQTTAPEDTTEVTQGDEQTQGSTNEEAAVDEEEVVAIAENMKWPVASLEALQMETKFYDSSASEADKEAALIQVNNTYSPHTGIDFADPNGQPFDVLAALDGKVSHIEAHPTNGNIVEIDHGNGLVTVYQSLADIQVAEGDEVSQGDVIAKAGRSDLEKDMGVHLHFETRLDGETVNPSKYITE</sequence>
<comment type="caution">
    <text evidence="4">The sequence shown here is derived from an EMBL/GenBank/DDBJ whole genome shotgun (WGS) entry which is preliminary data.</text>
</comment>
<dbReference type="PANTHER" id="PTHR21666:SF291">
    <property type="entry name" value="STAGE II SPORULATION PROTEIN Q"/>
    <property type="match status" value="1"/>
</dbReference>
<dbReference type="Pfam" id="PF01551">
    <property type="entry name" value="Peptidase_M23"/>
    <property type="match status" value="1"/>
</dbReference>
<feature type="domain" description="M23ase beta-sheet core" evidence="3">
    <location>
        <begin position="145"/>
        <end position="243"/>
    </location>
</feature>
<feature type="transmembrane region" description="Helical" evidence="2">
    <location>
        <begin position="39"/>
        <end position="59"/>
    </location>
</feature>
<dbReference type="AlphaFoldDB" id="A0A3A1UV51"/>
<evidence type="ECO:0000313" key="5">
    <source>
        <dbReference type="Proteomes" id="UP000266482"/>
    </source>
</evidence>
<accession>A0A3A1UV51</accession>
<keyword evidence="5" id="KW-1185">Reference proteome</keyword>
<name>A0A3A1UV51_9BACL</name>
<proteinExistence type="predicted"/>
<keyword evidence="2" id="KW-0472">Membrane</keyword>
<keyword evidence="2" id="KW-1133">Transmembrane helix</keyword>
<protein>
    <submittedName>
        <fullName evidence="4">M23 family peptidase</fullName>
    </submittedName>
</protein>
<evidence type="ECO:0000313" key="4">
    <source>
        <dbReference type="EMBL" id="RIX51052.1"/>
    </source>
</evidence>
<dbReference type="SUPFAM" id="SSF51261">
    <property type="entry name" value="Duplicated hybrid motif"/>
    <property type="match status" value="1"/>
</dbReference>
<dbReference type="GO" id="GO:0004222">
    <property type="term" value="F:metalloendopeptidase activity"/>
    <property type="evidence" value="ECO:0007669"/>
    <property type="project" value="TreeGrafter"/>
</dbReference>
<dbReference type="InterPro" id="IPR050570">
    <property type="entry name" value="Cell_wall_metabolism_enzyme"/>
</dbReference>
<dbReference type="InterPro" id="IPR016047">
    <property type="entry name" value="M23ase_b-sheet_dom"/>
</dbReference>
<dbReference type="Gene3D" id="2.70.70.10">
    <property type="entry name" value="Glucose Permease (Domain IIA)"/>
    <property type="match status" value="1"/>
</dbReference>